<evidence type="ECO:0000313" key="2">
    <source>
        <dbReference type="Proteomes" id="UP001161406"/>
    </source>
</evidence>
<reference evidence="1" key="2">
    <citation type="submission" date="2023-01" db="EMBL/GenBank/DDBJ databases">
        <title>Draft genome sequence of Devosia yakushimensis strain NBRC 103855.</title>
        <authorList>
            <person name="Sun Q."/>
            <person name="Mori K."/>
        </authorList>
    </citation>
    <scope>NUCLEOTIDE SEQUENCE</scope>
    <source>
        <strain evidence="1">NBRC 103855</strain>
    </source>
</reference>
<dbReference type="Proteomes" id="UP001161406">
    <property type="component" value="Unassembled WGS sequence"/>
</dbReference>
<protein>
    <submittedName>
        <fullName evidence="1">Uncharacterized protein</fullName>
    </submittedName>
</protein>
<evidence type="ECO:0000313" key="1">
    <source>
        <dbReference type="EMBL" id="GLQ12478.1"/>
    </source>
</evidence>
<dbReference type="RefSeq" id="WP_284394485.1">
    <property type="nucleotide sequence ID" value="NZ_BSNG01000004.1"/>
</dbReference>
<proteinExistence type="predicted"/>
<name>A0ABQ5ULF8_9HYPH</name>
<sequence length="117" mass="12344">MQRLMPLIAALFVLASVWGGANSYAMAYSSTVPATITADGGEDFCLAPSTDSDPVVSFKACGKKKTGIVLPCNGHPGIVAEPCDIRFDAVKEDHTAMTGRFGVSRLILERFKPPIAG</sequence>
<gene>
    <name evidence="1" type="ORF">GCM10007913_44110</name>
</gene>
<reference evidence="1" key="1">
    <citation type="journal article" date="2014" name="Int. J. Syst. Evol. Microbiol.">
        <title>Complete genome of a new Firmicutes species belonging to the dominant human colonic microbiota ('Ruminococcus bicirculans') reveals two chromosomes and a selective capacity to utilize plant glucans.</title>
        <authorList>
            <consortium name="NISC Comparative Sequencing Program"/>
            <person name="Wegmann U."/>
            <person name="Louis P."/>
            <person name="Goesmann A."/>
            <person name="Henrissat B."/>
            <person name="Duncan S.H."/>
            <person name="Flint H.J."/>
        </authorList>
    </citation>
    <scope>NUCLEOTIDE SEQUENCE</scope>
    <source>
        <strain evidence="1">NBRC 103855</strain>
    </source>
</reference>
<keyword evidence="2" id="KW-1185">Reference proteome</keyword>
<dbReference type="EMBL" id="BSNG01000004">
    <property type="protein sequence ID" value="GLQ12478.1"/>
    <property type="molecule type" value="Genomic_DNA"/>
</dbReference>
<accession>A0ABQ5ULF8</accession>
<comment type="caution">
    <text evidence="1">The sequence shown here is derived from an EMBL/GenBank/DDBJ whole genome shotgun (WGS) entry which is preliminary data.</text>
</comment>
<organism evidence="1 2">
    <name type="scientific">Devosia yakushimensis</name>
    <dbReference type="NCBI Taxonomy" id="470028"/>
    <lineage>
        <taxon>Bacteria</taxon>
        <taxon>Pseudomonadati</taxon>
        <taxon>Pseudomonadota</taxon>
        <taxon>Alphaproteobacteria</taxon>
        <taxon>Hyphomicrobiales</taxon>
        <taxon>Devosiaceae</taxon>
        <taxon>Devosia</taxon>
    </lineage>
</organism>